<sequence>MNVYRKVSRSAATWLCAALLAASGHAWAEDWWVVHKGDDPAELDVFLADADSLAPVPGIENAWQVQIAMLFDSFHLLSAHQYRCDTREVKVVNAKTFSNNGQPTNLQFTFAKGWTPLPNESHEAVLQFICAPQERERNGMRSTGRGVPLQAVITAVGMVEMERAQANLAEARRKLEEAKSDRVMGELDRLLGNEPRKP</sequence>
<dbReference type="Proteomes" id="UP000045039">
    <property type="component" value="Unassembled WGS sequence"/>
</dbReference>
<reference evidence="4" key="2">
    <citation type="submission" date="2015-06" db="EMBL/GenBank/DDBJ databases">
        <authorList>
            <person name="Radhakrishnan R."/>
            <person name="Underwood A."/>
            <person name="Al-Shahib A."/>
        </authorList>
    </citation>
    <scope>NUCLEOTIDE SEQUENCE</scope>
    <source>
        <strain evidence="4">P19_London_7_VIM_2_05_10</strain>
    </source>
</reference>
<reference evidence="6" key="1">
    <citation type="submission" date="2015-06" db="EMBL/GenBank/DDBJ databases">
        <authorList>
            <person name="Radhakrishnan Rajesh"/>
            <person name="Underwood Anthony"/>
            <person name="Al-Shahib Ali"/>
        </authorList>
    </citation>
    <scope>NUCLEOTIDE SEQUENCE [LARGE SCALE GENOMIC DNA]</scope>
    <source>
        <strain evidence="6">P19_London_7_VIM_2_05_10</strain>
    </source>
</reference>
<dbReference type="OMA" id="RFICAPQ"/>
<protein>
    <recommendedName>
        <fullName evidence="8">Secreted protein</fullName>
    </recommendedName>
</protein>
<dbReference type="AlphaFoldDB" id="A0A0F6UCP9"/>
<evidence type="ECO:0000313" key="7">
    <source>
        <dbReference type="Proteomes" id="UP000253594"/>
    </source>
</evidence>
<dbReference type="EMBL" id="KT454971">
    <property type="protein sequence ID" value="ALI59378.1"/>
    <property type="molecule type" value="Genomic_DNA"/>
</dbReference>
<feature type="signal peptide" evidence="2">
    <location>
        <begin position="1"/>
        <end position="28"/>
    </location>
</feature>
<accession>A0A0F6UCP9</accession>
<dbReference type="RefSeq" id="WP_003114780.1">
    <property type="nucleotide sequence ID" value="NZ_AP014839.1"/>
</dbReference>
<feature type="region of interest" description="Disordered" evidence="1">
    <location>
        <begin position="175"/>
        <end position="198"/>
    </location>
</feature>
<evidence type="ECO:0000313" key="5">
    <source>
        <dbReference type="EMBL" id="RCI75491.1"/>
    </source>
</evidence>
<proteinExistence type="predicted"/>
<evidence type="ECO:0000313" key="3">
    <source>
        <dbReference type="EMBL" id="ALI59378.1"/>
    </source>
</evidence>
<feature type="chain" id="PRO_5015038617" description="Secreted protein" evidence="2">
    <location>
        <begin position="29"/>
        <end position="198"/>
    </location>
</feature>
<gene>
    <name evidence="3" type="ORF">CCBH4851_00680</name>
    <name evidence="5" type="ORF">DT376_07360</name>
    <name evidence="4" type="ORF">PAERUG_P19_London_7_VIM_2_05_10_02577</name>
</gene>
<evidence type="ECO:0000313" key="6">
    <source>
        <dbReference type="Proteomes" id="UP000045039"/>
    </source>
</evidence>
<reference evidence="5 7" key="4">
    <citation type="submission" date="2018-07" db="EMBL/GenBank/DDBJ databases">
        <title>Mechanisms of high-level aminoglycoside resistance among Gram-negative pathogens in Brazil.</title>
        <authorList>
            <person name="Ballaben A.S."/>
            <person name="Darini A.L.C."/>
            <person name="Doi Y."/>
        </authorList>
    </citation>
    <scope>NUCLEOTIDE SEQUENCE [LARGE SCALE GENOMIC DNA]</scope>
    <source>
        <strain evidence="5 7">B2-305</strain>
    </source>
</reference>
<dbReference type="Proteomes" id="UP000253594">
    <property type="component" value="Unassembled WGS sequence"/>
</dbReference>
<organism evidence="5 7">
    <name type="scientific">Pseudomonas aeruginosa</name>
    <dbReference type="NCBI Taxonomy" id="287"/>
    <lineage>
        <taxon>Bacteria</taxon>
        <taxon>Pseudomonadati</taxon>
        <taxon>Pseudomonadota</taxon>
        <taxon>Gammaproteobacteria</taxon>
        <taxon>Pseudomonadales</taxon>
        <taxon>Pseudomonadaceae</taxon>
        <taxon>Pseudomonas</taxon>
    </lineage>
</organism>
<dbReference type="EMBL" id="CVVU01000177">
    <property type="protein sequence ID" value="CRO81402.1"/>
    <property type="molecule type" value="Genomic_DNA"/>
</dbReference>
<evidence type="ECO:0000256" key="1">
    <source>
        <dbReference type="SAM" id="MobiDB-lite"/>
    </source>
</evidence>
<evidence type="ECO:0008006" key="8">
    <source>
        <dbReference type="Google" id="ProtNLM"/>
    </source>
</evidence>
<name>A0A0F6UCP9_PSEAI</name>
<dbReference type="PATRIC" id="fig|287.1479.peg.333"/>
<keyword evidence="2" id="KW-0732">Signal</keyword>
<evidence type="ECO:0000256" key="2">
    <source>
        <dbReference type="SAM" id="SignalP"/>
    </source>
</evidence>
<evidence type="ECO:0000313" key="4">
    <source>
        <dbReference type="EMBL" id="CRO81402.1"/>
    </source>
</evidence>
<dbReference type="EMBL" id="QORE01000164">
    <property type="protein sequence ID" value="RCI75491.1"/>
    <property type="molecule type" value="Genomic_DNA"/>
</dbReference>
<dbReference type="SMR" id="A0A0F6UCP9"/>
<reference evidence="3" key="3">
    <citation type="submission" date="2015-08" db="EMBL/GenBank/DDBJ databases">
        <title>Pseudomonas aeruginosa strain CCBH4851 chromosome region.</title>
        <authorList>
            <person name="Silveira M.C."/>
            <person name="Carvalho-Assef A.P.D."/>
            <person name="Albano R.M."/>
        </authorList>
    </citation>
    <scope>NUCLEOTIDE SEQUENCE</scope>
    <source>
        <strain evidence="3">CCBH4851</strain>
    </source>
</reference>